<reference evidence="2 3" key="1">
    <citation type="journal article" date="2016" name="Nat. Commun.">
        <title>Thousands of microbial genomes shed light on interconnected biogeochemical processes in an aquifer system.</title>
        <authorList>
            <person name="Anantharaman K."/>
            <person name="Brown C.T."/>
            <person name="Hug L.A."/>
            <person name="Sharon I."/>
            <person name="Castelle C.J."/>
            <person name="Probst A.J."/>
            <person name="Thomas B.C."/>
            <person name="Singh A."/>
            <person name="Wilkins M.J."/>
            <person name="Karaoz U."/>
            <person name="Brodie E.L."/>
            <person name="Williams K.H."/>
            <person name="Hubbard S.S."/>
            <person name="Banfield J.F."/>
        </authorList>
    </citation>
    <scope>NUCLEOTIDE SEQUENCE [LARGE SCALE GENOMIC DNA]</scope>
</reference>
<keyword evidence="1" id="KW-0472">Membrane</keyword>
<dbReference type="EMBL" id="MHHR01000017">
    <property type="protein sequence ID" value="OGY34227.1"/>
    <property type="molecule type" value="Genomic_DNA"/>
</dbReference>
<organism evidence="2 3">
    <name type="scientific">Candidatus Andersenbacteria bacterium RIFCSPHIGHO2_12_FULL_45_11</name>
    <dbReference type="NCBI Taxonomy" id="1797281"/>
    <lineage>
        <taxon>Bacteria</taxon>
        <taxon>Candidatus Anderseniibacteriota</taxon>
    </lineage>
</organism>
<evidence type="ECO:0000256" key="1">
    <source>
        <dbReference type="SAM" id="Phobius"/>
    </source>
</evidence>
<keyword evidence="1" id="KW-1133">Transmembrane helix</keyword>
<protein>
    <submittedName>
        <fullName evidence="2">Uncharacterized protein</fullName>
    </submittedName>
</protein>
<dbReference type="AlphaFoldDB" id="A0A1G1X4H6"/>
<feature type="transmembrane region" description="Helical" evidence="1">
    <location>
        <begin position="90"/>
        <end position="113"/>
    </location>
</feature>
<keyword evidence="1" id="KW-0812">Transmembrane</keyword>
<dbReference type="Proteomes" id="UP000177528">
    <property type="component" value="Unassembled WGS sequence"/>
</dbReference>
<evidence type="ECO:0000313" key="3">
    <source>
        <dbReference type="Proteomes" id="UP000177528"/>
    </source>
</evidence>
<evidence type="ECO:0000313" key="2">
    <source>
        <dbReference type="EMBL" id="OGY34227.1"/>
    </source>
</evidence>
<proteinExistence type="predicted"/>
<sequence length="115" mass="12607">MILAVVSIALSIATYLFTDIEGFIADYIIRYGGACYSSPDGLAPLCYFAIYYFGGAIWYGMYYGMILAALVSAITGLVATYQAIKSNAKWWHVITVYGVLNAILIFSVAFITLEL</sequence>
<name>A0A1G1X4H6_9BACT</name>
<comment type="caution">
    <text evidence="2">The sequence shown here is derived from an EMBL/GenBank/DDBJ whole genome shotgun (WGS) entry which is preliminary data.</text>
</comment>
<accession>A0A1G1X4H6</accession>
<gene>
    <name evidence="2" type="ORF">A3D99_04210</name>
</gene>